<dbReference type="Pfam" id="PF00067">
    <property type="entry name" value="p450"/>
    <property type="match status" value="1"/>
</dbReference>
<dbReference type="CDD" id="cd11058">
    <property type="entry name" value="CYP60B-like"/>
    <property type="match status" value="1"/>
</dbReference>
<evidence type="ECO:0000256" key="7">
    <source>
        <dbReference type="RuleBase" id="RU000461"/>
    </source>
</evidence>
<keyword evidence="3 6" id="KW-0349">Heme</keyword>
<evidence type="ECO:0000256" key="2">
    <source>
        <dbReference type="ARBA" id="ARBA00010617"/>
    </source>
</evidence>
<evidence type="ECO:0000256" key="6">
    <source>
        <dbReference type="PIRSR" id="PIRSR602401-1"/>
    </source>
</evidence>
<dbReference type="Proteomes" id="UP000758603">
    <property type="component" value="Unassembled WGS sequence"/>
</dbReference>
<evidence type="ECO:0000256" key="4">
    <source>
        <dbReference type="ARBA" id="ARBA00022723"/>
    </source>
</evidence>
<dbReference type="PROSITE" id="PS00086">
    <property type="entry name" value="CYTOCHROME_P450"/>
    <property type="match status" value="1"/>
</dbReference>
<dbReference type="InterPro" id="IPR036396">
    <property type="entry name" value="Cyt_P450_sf"/>
</dbReference>
<evidence type="ECO:0000256" key="3">
    <source>
        <dbReference type="ARBA" id="ARBA00022617"/>
    </source>
</evidence>
<dbReference type="InterPro" id="IPR050121">
    <property type="entry name" value="Cytochrome_P450_monoxygenase"/>
</dbReference>
<dbReference type="GeneID" id="70129851"/>
<accession>A0A9P8RG26</accession>
<evidence type="ECO:0000313" key="9">
    <source>
        <dbReference type="Proteomes" id="UP000758603"/>
    </source>
</evidence>
<dbReference type="GO" id="GO:0005506">
    <property type="term" value="F:iron ion binding"/>
    <property type="evidence" value="ECO:0007669"/>
    <property type="project" value="InterPro"/>
</dbReference>
<dbReference type="GO" id="GO:0016705">
    <property type="term" value="F:oxidoreductase activity, acting on paired donors, with incorporation or reduction of molecular oxygen"/>
    <property type="evidence" value="ECO:0007669"/>
    <property type="project" value="InterPro"/>
</dbReference>
<dbReference type="Gene3D" id="1.10.630.10">
    <property type="entry name" value="Cytochrome P450"/>
    <property type="match status" value="1"/>
</dbReference>
<keyword evidence="9" id="KW-1185">Reference proteome</keyword>
<dbReference type="InterPro" id="IPR002401">
    <property type="entry name" value="Cyt_P450_E_grp-I"/>
</dbReference>
<reference evidence="8" key="1">
    <citation type="journal article" date="2021" name="Nat. Commun.">
        <title>Genetic determinants of endophytism in the Arabidopsis root mycobiome.</title>
        <authorList>
            <person name="Mesny F."/>
            <person name="Miyauchi S."/>
            <person name="Thiergart T."/>
            <person name="Pickel B."/>
            <person name="Atanasova L."/>
            <person name="Karlsson M."/>
            <person name="Huettel B."/>
            <person name="Barry K.W."/>
            <person name="Haridas S."/>
            <person name="Chen C."/>
            <person name="Bauer D."/>
            <person name="Andreopoulos W."/>
            <person name="Pangilinan J."/>
            <person name="LaButti K."/>
            <person name="Riley R."/>
            <person name="Lipzen A."/>
            <person name="Clum A."/>
            <person name="Drula E."/>
            <person name="Henrissat B."/>
            <person name="Kohler A."/>
            <person name="Grigoriev I.V."/>
            <person name="Martin F.M."/>
            <person name="Hacquard S."/>
        </authorList>
    </citation>
    <scope>NUCLEOTIDE SEQUENCE</scope>
    <source>
        <strain evidence="8">MPI-SDFR-AT-0073</strain>
    </source>
</reference>
<name>A0A9P8RG26_9PEZI</name>
<keyword evidence="7" id="KW-0560">Oxidoreductase</keyword>
<evidence type="ECO:0000256" key="1">
    <source>
        <dbReference type="ARBA" id="ARBA00001971"/>
    </source>
</evidence>
<comment type="caution">
    <text evidence="8">The sequence shown here is derived from an EMBL/GenBank/DDBJ whole genome shotgun (WGS) entry which is preliminary data.</text>
</comment>
<feature type="binding site" description="axial binding residue" evidence="6">
    <location>
        <position position="442"/>
    </location>
    <ligand>
        <name>heme</name>
        <dbReference type="ChEBI" id="CHEBI:30413"/>
    </ligand>
    <ligandPart>
        <name>Fe</name>
        <dbReference type="ChEBI" id="CHEBI:18248"/>
    </ligandPart>
</feature>
<dbReference type="InterPro" id="IPR001128">
    <property type="entry name" value="Cyt_P450"/>
</dbReference>
<keyword evidence="7" id="KW-0503">Monooxygenase</keyword>
<comment type="cofactor">
    <cofactor evidence="1 6">
        <name>heme</name>
        <dbReference type="ChEBI" id="CHEBI:30413"/>
    </cofactor>
</comment>
<comment type="similarity">
    <text evidence="2 7">Belongs to the cytochrome P450 family.</text>
</comment>
<dbReference type="GO" id="GO:0004497">
    <property type="term" value="F:monooxygenase activity"/>
    <property type="evidence" value="ECO:0007669"/>
    <property type="project" value="UniProtKB-KW"/>
</dbReference>
<keyword evidence="5 6" id="KW-0408">Iron</keyword>
<dbReference type="OrthoDB" id="1470350at2759"/>
<evidence type="ECO:0000313" key="8">
    <source>
        <dbReference type="EMBL" id="KAH6645354.1"/>
    </source>
</evidence>
<dbReference type="PRINTS" id="PR00385">
    <property type="entry name" value="P450"/>
</dbReference>
<gene>
    <name evidence="8" type="ORF">BKA67DRAFT_541583</name>
</gene>
<dbReference type="EMBL" id="JAGPXC010000011">
    <property type="protein sequence ID" value="KAH6645354.1"/>
    <property type="molecule type" value="Genomic_DNA"/>
</dbReference>
<dbReference type="PRINTS" id="PR00463">
    <property type="entry name" value="EP450I"/>
</dbReference>
<protein>
    <submittedName>
        <fullName evidence="8">Cytochrome P450</fullName>
    </submittedName>
</protein>
<dbReference type="GO" id="GO:0020037">
    <property type="term" value="F:heme binding"/>
    <property type="evidence" value="ECO:0007669"/>
    <property type="project" value="InterPro"/>
</dbReference>
<dbReference type="PANTHER" id="PTHR24305">
    <property type="entry name" value="CYTOCHROME P450"/>
    <property type="match status" value="1"/>
</dbReference>
<dbReference type="SUPFAM" id="SSF48264">
    <property type="entry name" value="Cytochrome P450"/>
    <property type="match status" value="1"/>
</dbReference>
<proteinExistence type="inferred from homology"/>
<keyword evidence="4 6" id="KW-0479">Metal-binding</keyword>
<dbReference type="PANTHER" id="PTHR24305:SF210">
    <property type="entry name" value="CYTOCHROME P450 MONOOXYGENASE ASQL-RELATED"/>
    <property type="match status" value="1"/>
</dbReference>
<dbReference type="InterPro" id="IPR017972">
    <property type="entry name" value="Cyt_P450_CS"/>
</dbReference>
<organism evidence="8 9">
    <name type="scientific">Truncatella angustata</name>
    <dbReference type="NCBI Taxonomy" id="152316"/>
    <lineage>
        <taxon>Eukaryota</taxon>
        <taxon>Fungi</taxon>
        <taxon>Dikarya</taxon>
        <taxon>Ascomycota</taxon>
        <taxon>Pezizomycotina</taxon>
        <taxon>Sordariomycetes</taxon>
        <taxon>Xylariomycetidae</taxon>
        <taxon>Amphisphaeriales</taxon>
        <taxon>Sporocadaceae</taxon>
        <taxon>Truncatella</taxon>
    </lineage>
</organism>
<dbReference type="AlphaFoldDB" id="A0A9P8RG26"/>
<evidence type="ECO:0000256" key="5">
    <source>
        <dbReference type="ARBA" id="ARBA00023004"/>
    </source>
</evidence>
<dbReference type="RefSeq" id="XP_045951868.1">
    <property type="nucleotide sequence ID" value="XM_046100959.1"/>
</dbReference>
<sequence length="497" mass="56358">MTILIHMGGLGLPIISALLCVGACLLLGKAVYNVWFHPLAKFPGPRWNAVWHLPASYEFLRGRFPRYLHCLHERYGDVVRVRPGTLSFSSSQASKDILINKPGRDQLQKDPELFFKSPNGAYSILSVPSDSDHSRYRRLLSSGFSERAIRDQEAVLKTYVDLLIQGLHQKAKDGPQDMVTWFNWITFDVIGELTFDRSFDCLRNQAYHEWIPFVFGGVKAIMIRSELSRYPLITKIMMWLDREKLLAAREKGFRFAEERVNHRIASATDRLDFLNYILRKGGKEREMSRAEIEATSSTLVLGGSDTTATLLAGTVFYLLQNPQVKQKLVAEIRGGFSDEAEITMTTVGKLPYLLATLEEGMRMYPPVALGSPRIVGDEGTVLGGYLVPPKTHVLNSQYVAAHSSRNFHNAESFAPERWLDDPVYKNDDRAASLPFSLGPRNCIGRSLAYAEMRLITARLLWNFDIEIGPDISTWIEQNKNWTLWEKPPLPVLLKPVR</sequence>